<dbReference type="RefSeq" id="WP_188430063.1">
    <property type="nucleotide sequence ID" value="NZ_BMEX01000002.1"/>
</dbReference>
<organism evidence="1 2">
    <name type="scientific">Kroppenstedtia guangzhouensis</name>
    <dbReference type="NCBI Taxonomy" id="1274356"/>
    <lineage>
        <taxon>Bacteria</taxon>
        <taxon>Bacillati</taxon>
        <taxon>Bacillota</taxon>
        <taxon>Bacilli</taxon>
        <taxon>Bacillales</taxon>
        <taxon>Thermoactinomycetaceae</taxon>
        <taxon>Kroppenstedtia</taxon>
    </lineage>
</organism>
<sequence length="290" mass="33024">MSEDNAFQIKYLLEVEQRRISFLLYAPFARPEPERNMLLDILLYSAEFKTDETALLAEELGLDLNRARSFLQWYKLFFREKRRKEKFRRLFPLQEKEGDWKAAVFVVLAQANSAQPTDVFRAIIGEGLKEESNQALIRIGKFAPLEDFYLWIYTHFGLSETKSPSLKEVFATMVWCHVVTCALETETILSRYEDAAVQHLLCVSGRLVAGRAGPQGAQTPGATGLSGLITMRSNLQISTLSTMIKTLKPPAFVSWAFVHTCKMTWRARYSSLTAHGEHLRITGIGSMFDL</sequence>
<evidence type="ECO:0000313" key="2">
    <source>
        <dbReference type="Proteomes" id="UP000617979"/>
    </source>
</evidence>
<keyword evidence="2" id="KW-1185">Reference proteome</keyword>
<gene>
    <name evidence="1" type="ORF">GCM10007416_07750</name>
</gene>
<dbReference type="Proteomes" id="UP000617979">
    <property type="component" value="Unassembled WGS sequence"/>
</dbReference>
<proteinExistence type="predicted"/>
<dbReference type="EMBL" id="BMEX01000002">
    <property type="protein sequence ID" value="GGA37280.1"/>
    <property type="molecule type" value="Genomic_DNA"/>
</dbReference>
<comment type="caution">
    <text evidence="1">The sequence shown here is derived from an EMBL/GenBank/DDBJ whole genome shotgun (WGS) entry which is preliminary data.</text>
</comment>
<name>A0ABQ1G4K3_9BACL</name>
<protein>
    <submittedName>
        <fullName evidence="1">Uncharacterized protein</fullName>
    </submittedName>
</protein>
<evidence type="ECO:0000313" key="1">
    <source>
        <dbReference type="EMBL" id="GGA37280.1"/>
    </source>
</evidence>
<reference evidence="2" key="1">
    <citation type="journal article" date="2019" name="Int. J. Syst. Evol. Microbiol.">
        <title>The Global Catalogue of Microorganisms (GCM) 10K type strain sequencing project: providing services to taxonomists for standard genome sequencing and annotation.</title>
        <authorList>
            <consortium name="The Broad Institute Genomics Platform"/>
            <consortium name="The Broad Institute Genome Sequencing Center for Infectious Disease"/>
            <person name="Wu L."/>
            <person name="Ma J."/>
        </authorList>
    </citation>
    <scope>NUCLEOTIDE SEQUENCE [LARGE SCALE GENOMIC DNA]</scope>
    <source>
        <strain evidence="2">CGMCC 1.12404</strain>
    </source>
</reference>
<accession>A0ABQ1G4K3</accession>